<feature type="transmembrane region" description="Helical" evidence="1">
    <location>
        <begin position="20"/>
        <end position="43"/>
    </location>
</feature>
<dbReference type="EMBL" id="REGN01000333">
    <property type="protein sequence ID" value="RNA42650.1"/>
    <property type="molecule type" value="Genomic_DNA"/>
</dbReference>
<proteinExistence type="predicted"/>
<protein>
    <submittedName>
        <fullName evidence="2">Uncharacterized protein</fullName>
    </submittedName>
</protein>
<gene>
    <name evidence="2" type="ORF">BpHYR1_026221</name>
</gene>
<evidence type="ECO:0000256" key="1">
    <source>
        <dbReference type="SAM" id="Phobius"/>
    </source>
</evidence>
<sequence>MFCRNKKNYDVLNTKNTNFLTTYVINVVFVYYPFCALTSINLITPAMLWLRDQTIKEETF</sequence>
<dbReference type="AlphaFoldDB" id="A0A3M7T486"/>
<keyword evidence="1" id="KW-0812">Transmembrane</keyword>
<evidence type="ECO:0000313" key="3">
    <source>
        <dbReference type="Proteomes" id="UP000276133"/>
    </source>
</evidence>
<name>A0A3M7T486_BRAPC</name>
<comment type="caution">
    <text evidence="2">The sequence shown here is derived from an EMBL/GenBank/DDBJ whole genome shotgun (WGS) entry which is preliminary data.</text>
</comment>
<evidence type="ECO:0000313" key="2">
    <source>
        <dbReference type="EMBL" id="RNA42650.1"/>
    </source>
</evidence>
<dbReference type="Proteomes" id="UP000276133">
    <property type="component" value="Unassembled WGS sequence"/>
</dbReference>
<reference evidence="2 3" key="1">
    <citation type="journal article" date="2018" name="Sci. Rep.">
        <title>Genomic signatures of local adaptation to the degree of environmental predictability in rotifers.</title>
        <authorList>
            <person name="Franch-Gras L."/>
            <person name="Hahn C."/>
            <person name="Garcia-Roger E.M."/>
            <person name="Carmona M.J."/>
            <person name="Serra M."/>
            <person name="Gomez A."/>
        </authorList>
    </citation>
    <scope>NUCLEOTIDE SEQUENCE [LARGE SCALE GENOMIC DNA]</scope>
    <source>
        <strain evidence="2">HYR1</strain>
    </source>
</reference>
<keyword evidence="1" id="KW-0472">Membrane</keyword>
<organism evidence="2 3">
    <name type="scientific">Brachionus plicatilis</name>
    <name type="common">Marine rotifer</name>
    <name type="synonym">Brachionus muelleri</name>
    <dbReference type="NCBI Taxonomy" id="10195"/>
    <lineage>
        <taxon>Eukaryota</taxon>
        <taxon>Metazoa</taxon>
        <taxon>Spiralia</taxon>
        <taxon>Gnathifera</taxon>
        <taxon>Rotifera</taxon>
        <taxon>Eurotatoria</taxon>
        <taxon>Monogononta</taxon>
        <taxon>Pseudotrocha</taxon>
        <taxon>Ploima</taxon>
        <taxon>Brachionidae</taxon>
        <taxon>Brachionus</taxon>
    </lineage>
</organism>
<accession>A0A3M7T486</accession>
<keyword evidence="3" id="KW-1185">Reference proteome</keyword>
<keyword evidence="1" id="KW-1133">Transmembrane helix</keyword>